<dbReference type="SUPFAM" id="SSF46689">
    <property type="entry name" value="Homeodomain-like"/>
    <property type="match status" value="1"/>
</dbReference>
<gene>
    <name evidence="3" type="ORF">ILUMI_17377</name>
</gene>
<evidence type="ECO:0000259" key="2">
    <source>
        <dbReference type="Pfam" id="PF05225"/>
    </source>
</evidence>
<keyword evidence="4" id="KW-1185">Reference proteome</keyword>
<dbReference type="AlphaFoldDB" id="A0A8K0G7L4"/>
<sequence length="170" mass="19701">MPLKPINNGMSKREAARVFCIPRSTLQFRMSEKFNKTKHGPATVLTHDKELCLVEWIKECHQKGFPRRKDDIQQNGWRRGVSEWRRSHSTETLGKIHFASLLKTVIDTTVRPCIIVNGFKACGLYPWDPEAIDYSKCLGSNKVKAFQDETAKIVLTYNEFKDMLEEERVN</sequence>
<dbReference type="Pfam" id="PF05225">
    <property type="entry name" value="HTH_psq"/>
    <property type="match status" value="1"/>
</dbReference>
<comment type="subcellular location">
    <subcellularLocation>
        <location evidence="1">Nucleus</location>
    </subcellularLocation>
</comment>
<evidence type="ECO:0000256" key="1">
    <source>
        <dbReference type="ARBA" id="ARBA00004123"/>
    </source>
</evidence>
<feature type="non-terminal residue" evidence="3">
    <location>
        <position position="170"/>
    </location>
</feature>
<name>A0A8K0G7L4_IGNLU</name>
<proteinExistence type="predicted"/>
<dbReference type="EMBL" id="VTPC01073699">
    <property type="protein sequence ID" value="KAF2888796.1"/>
    <property type="molecule type" value="Genomic_DNA"/>
</dbReference>
<comment type="caution">
    <text evidence="3">The sequence shown here is derived from an EMBL/GenBank/DDBJ whole genome shotgun (WGS) entry which is preliminary data.</text>
</comment>
<reference evidence="3" key="1">
    <citation type="submission" date="2019-08" db="EMBL/GenBank/DDBJ databases">
        <title>The genome of the North American firefly Photinus pyralis.</title>
        <authorList>
            <consortium name="Photinus pyralis genome working group"/>
            <person name="Fallon T.R."/>
            <person name="Sander Lower S.E."/>
            <person name="Weng J.-K."/>
        </authorList>
    </citation>
    <scope>NUCLEOTIDE SEQUENCE</scope>
    <source>
        <strain evidence="3">TRF0915ILg1</strain>
        <tissue evidence="3">Whole body</tissue>
    </source>
</reference>
<protein>
    <recommendedName>
        <fullName evidence="2">HTH psq-type domain-containing protein</fullName>
    </recommendedName>
</protein>
<dbReference type="GO" id="GO:0003677">
    <property type="term" value="F:DNA binding"/>
    <property type="evidence" value="ECO:0007669"/>
    <property type="project" value="InterPro"/>
</dbReference>
<dbReference type="OrthoDB" id="6767105at2759"/>
<evidence type="ECO:0000313" key="3">
    <source>
        <dbReference type="EMBL" id="KAF2888796.1"/>
    </source>
</evidence>
<accession>A0A8K0G7L4</accession>
<organism evidence="3 4">
    <name type="scientific">Ignelater luminosus</name>
    <name type="common">Cucubano</name>
    <name type="synonym">Pyrophorus luminosus</name>
    <dbReference type="NCBI Taxonomy" id="2038154"/>
    <lineage>
        <taxon>Eukaryota</taxon>
        <taxon>Metazoa</taxon>
        <taxon>Ecdysozoa</taxon>
        <taxon>Arthropoda</taxon>
        <taxon>Hexapoda</taxon>
        <taxon>Insecta</taxon>
        <taxon>Pterygota</taxon>
        <taxon>Neoptera</taxon>
        <taxon>Endopterygota</taxon>
        <taxon>Coleoptera</taxon>
        <taxon>Polyphaga</taxon>
        <taxon>Elateriformia</taxon>
        <taxon>Elateroidea</taxon>
        <taxon>Elateridae</taxon>
        <taxon>Agrypninae</taxon>
        <taxon>Pyrophorini</taxon>
        <taxon>Ignelater</taxon>
    </lineage>
</organism>
<dbReference type="InterPro" id="IPR007889">
    <property type="entry name" value="HTH_Psq"/>
</dbReference>
<dbReference type="Proteomes" id="UP000801492">
    <property type="component" value="Unassembled WGS sequence"/>
</dbReference>
<dbReference type="InterPro" id="IPR009057">
    <property type="entry name" value="Homeodomain-like_sf"/>
</dbReference>
<feature type="domain" description="HTH psq-type" evidence="2">
    <location>
        <begin position="7"/>
        <end position="30"/>
    </location>
</feature>
<dbReference type="Gene3D" id="1.10.10.60">
    <property type="entry name" value="Homeodomain-like"/>
    <property type="match status" value="1"/>
</dbReference>
<dbReference type="GO" id="GO:0005634">
    <property type="term" value="C:nucleus"/>
    <property type="evidence" value="ECO:0007669"/>
    <property type="project" value="UniProtKB-SubCell"/>
</dbReference>
<evidence type="ECO:0000313" key="4">
    <source>
        <dbReference type="Proteomes" id="UP000801492"/>
    </source>
</evidence>